<dbReference type="InterPro" id="IPR050090">
    <property type="entry name" value="Tyrosine_recombinase_XerCD"/>
</dbReference>
<dbReference type="Proteomes" id="UP000316476">
    <property type="component" value="Unassembled WGS sequence"/>
</dbReference>
<dbReference type="GO" id="GO:0006310">
    <property type="term" value="P:DNA recombination"/>
    <property type="evidence" value="ECO:0007669"/>
    <property type="project" value="UniProtKB-KW"/>
</dbReference>
<gene>
    <name evidence="4" type="ORF">V7x_42700</name>
</gene>
<evidence type="ECO:0000313" key="5">
    <source>
        <dbReference type="Proteomes" id="UP000316476"/>
    </source>
</evidence>
<dbReference type="InterPro" id="IPR011010">
    <property type="entry name" value="DNA_brk_join_enz"/>
</dbReference>
<dbReference type="OrthoDB" id="254233at2"/>
<dbReference type="PANTHER" id="PTHR30349:SF64">
    <property type="entry name" value="PROPHAGE INTEGRASE INTD-RELATED"/>
    <property type="match status" value="1"/>
</dbReference>
<name>A0A5C6FJT6_9PLAN</name>
<feature type="domain" description="Tyr recombinase" evidence="3">
    <location>
        <begin position="177"/>
        <end position="387"/>
    </location>
</feature>
<keyword evidence="1" id="KW-0233">DNA recombination</keyword>
<feature type="region of interest" description="Disordered" evidence="2">
    <location>
        <begin position="286"/>
        <end position="312"/>
    </location>
</feature>
<organism evidence="4 5">
    <name type="scientific">Crateriforma conspicua</name>
    <dbReference type="NCBI Taxonomy" id="2527996"/>
    <lineage>
        <taxon>Bacteria</taxon>
        <taxon>Pseudomonadati</taxon>
        <taxon>Planctomycetota</taxon>
        <taxon>Planctomycetia</taxon>
        <taxon>Planctomycetales</taxon>
        <taxon>Planctomycetaceae</taxon>
        <taxon>Crateriforma</taxon>
    </lineage>
</organism>
<dbReference type="SUPFAM" id="SSF56349">
    <property type="entry name" value="DNA breaking-rejoining enzymes"/>
    <property type="match status" value="1"/>
</dbReference>
<evidence type="ECO:0000259" key="3">
    <source>
        <dbReference type="PROSITE" id="PS51898"/>
    </source>
</evidence>
<dbReference type="GO" id="GO:0003677">
    <property type="term" value="F:DNA binding"/>
    <property type="evidence" value="ECO:0007669"/>
    <property type="project" value="InterPro"/>
</dbReference>
<dbReference type="InterPro" id="IPR002104">
    <property type="entry name" value="Integrase_catalytic"/>
</dbReference>
<dbReference type="InterPro" id="IPR013762">
    <property type="entry name" value="Integrase-like_cat_sf"/>
</dbReference>
<accession>A0A5C6FJT6</accession>
<dbReference type="RefSeq" id="WP_146415314.1">
    <property type="nucleotide sequence ID" value="NZ_SJPZ01000002.1"/>
</dbReference>
<evidence type="ECO:0000313" key="4">
    <source>
        <dbReference type="EMBL" id="TWU62535.1"/>
    </source>
</evidence>
<sequence>MGRPRSKLPKYSYHVSGQATVWLHYKRYFLGEYDSPESRARYLELVQIYNDNGQTMPGDVATRQKETPITVNQVLAKWREYVAEQPQLSRYDSMVSVLQIEYGAIAAHEFGPKRLKEFRELLIADRITRQNINEQVRAVCRIFKHAASEELVEYQVYDRLTTVEPLRFGRTQAPEQRRRQPANLHHVAATVRELTPIVADMVRVQLATGMRPSEVCRIRPCDIDRSGPEWIYRPDQHKTAHRQIRKAVPIVAEARRAIENYIDRDPQSYCFSPAEAEAWRLAKRHADRKTPLNQGNRPGKSSGPKASVQQRRGACYTKDSYRRAIQRAAKRAGVPKWLPSQLRHNTATEVRNAIGLEAAQALLGHTNAAMTEHYARESEQTAIEAAKVAPRLPREI</sequence>
<evidence type="ECO:0000256" key="1">
    <source>
        <dbReference type="ARBA" id="ARBA00023172"/>
    </source>
</evidence>
<dbReference type="Pfam" id="PF00589">
    <property type="entry name" value="Phage_integrase"/>
    <property type="match status" value="1"/>
</dbReference>
<dbReference type="GO" id="GO:0015074">
    <property type="term" value="P:DNA integration"/>
    <property type="evidence" value="ECO:0007669"/>
    <property type="project" value="InterPro"/>
</dbReference>
<dbReference type="PANTHER" id="PTHR30349">
    <property type="entry name" value="PHAGE INTEGRASE-RELATED"/>
    <property type="match status" value="1"/>
</dbReference>
<reference evidence="4 5" key="1">
    <citation type="submission" date="2019-02" db="EMBL/GenBank/DDBJ databases">
        <title>Deep-cultivation of Planctomycetes and their phenomic and genomic characterization uncovers novel biology.</title>
        <authorList>
            <person name="Wiegand S."/>
            <person name="Jogler M."/>
            <person name="Boedeker C."/>
            <person name="Pinto D."/>
            <person name="Vollmers J."/>
            <person name="Rivas-Marin E."/>
            <person name="Kohn T."/>
            <person name="Peeters S.H."/>
            <person name="Heuer A."/>
            <person name="Rast P."/>
            <person name="Oberbeckmann S."/>
            <person name="Bunk B."/>
            <person name="Jeske O."/>
            <person name="Meyerdierks A."/>
            <person name="Storesund J.E."/>
            <person name="Kallscheuer N."/>
            <person name="Luecker S."/>
            <person name="Lage O.M."/>
            <person name="Pohl T."/>
            <person name="Merkel B.J."/>
            <person name="Hornburger P."/>
            <person name="Mueller R.-W."/>
            <person name="Bruemmer F."/>
            <person name="Labrenz M."/>
            <person name="Spormann A.M."/>
            <person name="Op Den Camp H."/>
            <person name="Overmann J."/>
            <person name="Amann R."/>
            <person name="Jetten M.S.M."/>
            <person name="Mascher T."/>
            <person name="Medema M.H."/>
            <person name="Devos D.P."/>
            <person name="Kaster A.-K."/>
            <person name="Ovreas L."/>
            <person name="Rohde M."/>
            <person name="Galperin M.Y."/>
            <person name="Jogler C."/>
        </authorList>
    </citation>
    <scope>NUCLEOTIDE SEQUENCE [LARGE SCALE GENOMIC DNA]</scope>
    <source>
        <strain evidence="4 5">V7</strain>
    </source>
</reference>
<dbReference type="Gene3D" id="1.10.443.10">
    <property type="entry name" value="Intergrase catalytic core"/>
    <property type="match status" value="1"/>
</dbReference>
<dbReference type="AlphaFoldDB" id="A0A5C6FJT6"/>
<dbReference type="EMBL" id="SJPZ01000002">
    <property type="protein sequence ID" value="TWU62535.1"/>
    <property type="molecule type" value="Genomic_DNA"/>
</dbReference>
<comment type="caution">
    <text evidence="4">The sequence shown here is derived from an EMBL/GenBank/DDBJ whole genome shotgun (WGS) entry which is preliminary data.</text>
</comment>
<dbReference type="PROSITE" id="PS51898">
    <property type="entry name" value="TYR_RECOMBINASE"/>
    <property type="match status" value="1"/>
</dbReference>
<evidence type="ECO:0000256" key="2">
    <source>
        <dbReference type="SAM" id="MobiDB-lite"/>
    </source>
</evidence>
<protein>
    <submittedName>
        <fullName evidence="4">Site-specific tyrosine recombinase XerC</fullName>
    </submittedName>
</protein>
<proteinExistence type="predicted"/>